<evidence type="ECO:0000313" key="2">
    <source>
        <dbReference type="EMBL" id="APO16849.1"/>
    </source>
</evidence>
<dbReference type="GO" id="GO:0005524">
    <property type="term" value="F:ATP binding"/>
    <property type="evidence" value="ECO:0007669"/>
    <property type="project" value="InterPro"/>
</dbReference>
<dbReference type="PIRSF" id="PIRSF029347">
    <property type="entry name" value="RecF"/>
    <property type="match status" value="1"/>
</dbReference>
<dbReference type="PANTHER" id="PTHR40396">
    <property type="entry name" value="ATPASE-LIKE PROTEIN"/>
    <property type="match status" value="1"/>
</dbReference>
<sequence length="431" mass="48337">MISRIEAYKYRCFNTLDLALEQQHVFAGSNGSGKTTLLDIPALFGDLLNVSDINDAFFKPTNGRERARADAAKEVVHQLRGEYFILALEVHLPPSIIEELLRGASDAWQNKFQKSELRPDTARYEISFRINQDKFQVTEEHLTLFPNNELRPEHGMGLIGVDDFRRSAPWFKVLSRSLGTKVKYQAEYQAGKSSILEFGLRDNQLALAALPADHDLYPAALWLQEFLIQGSHCYEPQWPAMRMAASPRDKHAFKADGSSLPWQVHALQLSDSEGLSEWLELVQMALPSIAKIEAKQRIDDSFCYLEVTYSNGMVVPSSGLSHGTLHILALTIIPYLQNAPKIITLEEPENGIHPKAIDAVLEALKLTSDTQLWLSTHSPVVLANTEVEQIITMRFNQDGATEVLKGHEHPRLKTWKGEVDLGTLFAAGVLE</sequence>
<name>A0A1L5JN08_PROMI</name>
<dbReference type="Gene3D" id="3.40.50.300">
    <property type="entry name" value="P-loop containing nucleotide triphosphate hydrolases"/>
    <property type="match status" value="1"/>
</dbReference>
<dbReference type="AlphaFoldDB" id="A0A1L5JN08"/>
<evidence type="ECO:0000313" key="3">
    <source>
        <dbReference type="EMBL" id="APO16944.1"/>
    </source>
</evidence>
<dbReference type="GO" id="GO:0016887">
    <property type="term" value="F:ATP hydrolysis activity"/>
    <property type="evidence" value="ECO:0007669"/>
    <property type="project" value="InterPro"/>
</dbReference>
<dbReference type="EMBL" id="KX243406">
    <property type="protein sequence ID" value="APO16944.1"/>
    <property type="molecule type" value="Genomic_DNA"/>
</dbReference>
<dbReference type="EMBL" id="KX243405">
    <property type="protein sequence ID" value="APO16849.1"/>
    <property type="molecule type" value="Genomic_DNA"/>
</dbReference>
<dbReference type="EMBL" id="KX243407">
    <property type="protein sequence ID" value="APO17028.1"/>
    <property type="molecule type" value="Genomic_DNA"/>
</dbReference>
<feature type="domain" description="ATPase AAA-type core" evidence="1">
    <location>
        <begin position="25"/>
        <end position="383"/>
    </location>
</feature>
<dbReference type="PANTHER" id="PTHR40396:SF1">
    <property type="entry name" value="ATPASE AAA-TYPE CORE DOMAIN-CONTAINING PROTEIN"/>
    <property type="match status" value="1"/>
</dbReference>
<dbReference type="InterPro" id="IPR003959">
    <property type="entry name" value="ATPase_AAA_core"/>
</dbReference>
<reference evidence="2" key="1">
    <citation type="journal article" date="2016" name="Sci. Rep.">
        <title>SXT/R391 integrative and conjugative elements in Proteus species reveal abundant genetic diversity and multidrug resistance.</title>
        <authorList>
            <person name="Li X."/>
            <person name="Du Y."/>
            <person name="Du P."/>
            <person name="Dai H."/>
            <person name="Fang Y."/>
            <person name="Li Z."/>
            <person name="Lv N."/>
            <person name="Zhu B."/>
            <person name="Kan B."/>
            <person name="Wang D."/>
        </authorList>
    </citation>
    <scope>NUCLEOTIDE SEQUENCE</scope>
    <source>
        <strain evidence="2">09MAS2407</strain>
        <strain evidence="3">09MAS2410</strain>
        <strain evidence="4">09MAS2416</strain>
    </source>
</reference>
<accession>A0A1L5JN08</accession>
<dbReference type="InterPro" id="IPR014555">
    <property type="entry name" value="RecF-like"/>
</dbReference>
<evidence type="ECO:0000259" key="1">
    <source>
        <dbReference type="Pfam" id="PF13304"/>
    </source>
</evidence>
<dbReference type="InterPro" id="IPR027417">
    <property type="entry name" value="P-loop_NTPase"/>
</dbReference>
<evidence type="ECO:0000313" key="4">
    <source>
        <dbReference type="EMBL" id="APO17028.1"/>
    </source>
</evidence>
<organism evidence="2">
    <name type="scientific">Proteus mirabilis</name>
    <dbReference type="NCBI Taxonomy" id="584"/>
    <lineage>
        <taxon>Bacteria</taxon>
        <taxon>Pseudomonadati</taxon>
        <taxon>Pseudomonadota</taxon>
        <taxon>Gammaproteobacteria</taxon>
        <taxon>Enterobacterales</taxon>
        <taxon>Morganellaceae</taxon>
        <taxon>Proteus</taxon>
    </lineage>
</organism>
<dbReference type="SUPFAM" id="SSF52540">
    <property type="entry name" value="P-loop containing nucleoside triphosphate hydrolases"/>
    <property type="match status" value="1"/>
</dbReference>
<dbReference type="Pfam" id="PF13304">
    <property type="entry name" value="AAA_21"/>
    <property type="match status" value="1"/>
</dbReference>
<protein>
    <recommendedName>
        <fullName evidence="1">ATPase AAA-type core domain-containing protein</fullName>
    </recommendedName>
</protein>
<dbReference type="NCBIfam" id="NF047739">
    <property type="entry name" value="antiphage_MADS3"/>
    <property type="match status" value="1"/>
</dbReference>
<proteinExistence type="predicted"/>